<name>A0A6J5GU19_9BURK</name>
<accession>A0A6J5GU19</accession>
<organism evidence="1 2">
    <name type="scientific">Paraburkholderia fynbosensis</name>
    <dbReference type="NCBI Taxonomy" id="1200993"/>
    <lineage>
        <taxon>Bacteria</taxon>
        <taxon>Pseudomonadati</taxon>
        <taxon>Pseudomonadota</taxon>
        <taxon>Betaproteobacteria</taxon>
        <taxon>Burkholderiales</taxon>
        <taxon>Burkholderiaceae</taxon>
        <taxon>Paraburkholderia</taxon>
    </lineage>
</organism>
<sequence>MTQLWRACLQAQAVSLKQSRGVGTLVGKGVAGKYECLLSYVFVMYNY</sequence>
<dbReference type="EMBL" id="CADIKI010000024">
    <property type="protein sequence ID" value="CAB3807021.1"/>
    <property type="molecule type" value="Genomic_DNA"/>
</dbReference>
<evidence type="ECO:0000313" key="1">
    <source>
        <dbReference type="EMBL" id="CAB3807021.1"/>
    </source>
</evidence>
<reference evidence="1 2" key="1">
    <citation type="submission" date="2020-04" db="EMBL/GenBank/DDBJ databases">
        <authorList>
            <person name="De Canck E."/>
        </authorList>
    </citation>
    <scope>NUCLEOTIDE SEQUENCE [LARGE SCALE GENOMIC DNA]</scope>
    <source>
        <strain evidence="1 2">LMG 27177</strain>
    </source>
</reference>
<evidence type="ECO:0000313" key="2">
    <source>
        <dbReference type="Proteomes" id="UP000494252"/>
    </source>
</evidence>
<dbReference type="AlphaFoldDB" id="A0A6J5GU19"/>
<keyword evidence="2" id="KW-1185">Reference proteome</keyword>
<proteinExistence type="predicted"/>
<gene>
    <name evidence="1" type="ORF">LMG27177_06217</name>
</gene>
<dbReference type="Proteomes" id="UP000494252">
    <property type="component" value="Unassembled WGS sequence"/>
</dbReference>
<protein>
    <submittedName>
        <fullName evidence="1">Uncharacterized protein</fullName>
    </submittedName>
</protein>